<dbReference type="OrthoDB" id="4034718at2759"/>
<dbReference type="EMBL" id="LN736360">
    <property type="protein sequence ID" value="CEP60748.1"/>
    <property type="molecule type" value="Genomic_DNA"/>
</dbReference>
<evidence type="ECO:0000313" key="3">
    <source>
        <dbReference type="Proteomes" id="UP000054304"/>
    </source>
</evidence>
<reference evidence="2 3" key="1">
    <citation type="submission" date="2014-12" db="EMBL/GenBank/DDBJ databases">
        <authorList>
            <person name="Neuveglise Cecile"/>
        </authorList>
    </citation>
    <scope>NUCLEOTIDE SEQUENCE [LARGE SCALE GENOMIC DNA]</scope>
    <source>
        <strain evidence="2 3">CBS 12615</strain>
    </source>
</reference>
<organism evidence="2 3">
    <name type="scientific">Lachancea lanzarotensis</name>
    <dbReference type="NCBI Taxonomy" id="1245769"/>
    <lineage>
        <taxon>Eukaryota</taxon>
        <taxon>Fungi</taxon>
        <taxon>Dikarya</taxon>
        <taxon>Ascomycota</taxon>
        <taxon>Saccharomycotina</taxon>
        <taxon>Saccharomycetes</taxon>
        <taxon>Saccharomycetales</taxon>
        <taxon>Saccharomycetaceae</taxon>
        <taxon>Lachancea</taxon>
    </lineage>
</organism>
<protein>
    <submittedName>
        <fullName evidence="2">LALA0S01e18052g1_1</fullName>
    </submittedName>
</protein>
<keyword evidence="1" id="KW-1133">Transmembrane helix</keyword>
<dbReference type="AlphaFoldDB" id="A0A0C7MYV3"/>
<feature type="transmembrane region" description="Helical" evidence="1">
    <location>
        <begin position="146"/>
        <end position="165"/>
    </location>
</feature>
<dbReference type="RefSeq" id="XP_022626989.1">
    <property type="nucleotide sequence ID" value="XM_022774941.1"/>
</dbReference>
<dbReference type="HOGENOM" id="CLU_1428249_0_0_1"/>
<sequence>MSEQHHGSHLNRTVSEPLLLSDHEHEKLMETGSTISQLPPDIDMNKLERGDLIFDRPVVDEDSPLSFKPSASKYNAIPLNDNILTPGGQPPAHRSISAPMEFPERPVSGQISDDNGEHNFTRNENNGSSMSVLTAWLWRLYYSNKTVFYGVIGFIIVGTTIYTALTGQGSKYYVVILRASTCYVLGTDRAQSVFGKNFCDFGEHLRKL</sequence>
<keyword evidence="1" id="KW-0812">Transmembrane</keyword>
<keyword evidence="3" id="KW-1185">Reference proteome</keyword>
<evidence type="ECO:0000256" key="1">
    <source>
        <dbReference type="SAM" id="Phobius"/>
    </source>
</evidence>
<gene>
    <name evidence="2" type="ORF">LALA0_S01e18052g</name>
</gene>
<dbReference type="Proteomes" id="UP000054304">
    <property type="component" value="Unassembled WGS sequence"/>
</dbReference>
<proteinExistence type="predicted"/>
<name>A0A0C7MYV3_9SACH</name>
<dbReference type="GeneID" id="34684154"/>
<keyword evidence="1" id="KW-0472">Membrane</keyword>
<accession>A0A0C7MYV3</accession>
<evidence type="ECO:0000313" key="2">
    <source>
        <dbReference type="EMBL" id="CEP60748.1"/>
    </source>
</evidence>